<dbReference type="GO" id="GO:0008988">
    <property type="term" value="F:rRNA (adenine-N6-)-methyltransferase activity"/>
    <property type="evidence" value="ECO:0007669"/>
    <property type="project" value="TreeGrafter"/>
</dbReference>
<accession>A0A8K0P3T7</accession>
<dbReference type="InterPro" id="IPR029063">
    <property type="entry name" value="SAM-dependent_MTases_sf"/>
</dbReference>
<dbReference type="Pfam" id="PF06325">
    <property type="entry name" value="PrmA"/>
    <property type="match status" value="1"/>
</dbReference>
<keyword evidence="3" id="KW-1185">Reference proteome</keyword>
<gene>
    <name evidence="2" type="ORF">J437_LFUL013362</name>
</gene>
<sequence length="294" mass="32507">MARVKLRVLEEYLQELDVFENPKISLEQYVTQPHIASHLLHVAQTTFSDVEGCSVADLGCGCGALTLGSAVLGAAYTVGFEIDPDAVKVFRKNAKKLGLSGQWSSTSHKRMGSEKNETVSPPEDENLDNSDENSEETSDDDSILLESEGEDCSLLTESAVDVVLCDVTSSEGLGSTNSRWYKSFDTVVMNPPFGTKNNHGADMAFLKSALRIARCAVYSLHKTSTRNYVLTKGREWGGKGTTAEVLAKLRFDLPKSYKFHNKKNVDVEVDFVRFDVSHVKEMECNFSNMSLNKR</sequence>
<dbReference type="InterPro" id="IPR002052">
    <property type="entry name" value="DNA_methylase_N6_adenine_CS"/>
</dbReference>
<evidence type="ECO:0008006" key="4">
    <source>
        <dbReference type="Google" id="ProtNLM"/>
    </source>
</evidence>
<reference evidence="2" key="1">
    <citation type="submission" date="2013-04" db="EMBL/GenBank/DDBJ databases">
        <authorList>
            <person name="Qu J."/>
            <person name="Murali S.C."/>
            <person name="Bandaranaike D."/>
            <person name="Bellair M."/>
            <person name="Blankenburg K."/>
            <person name="Chao H."/>
            <person name="Dinh H."/>
            <person name="Doddapaneni H."/>
            <person name="Downs B."/>
            <person name="Dugan-Rocha S."/>
            <person name="Elkadiri S."/>
            <person name="Gnanaolivu R.D."/>
            <person name="Hernandez B."/>
            <person name="Javaid M."/>
            <person name="Jayaseelan J.C."/>
            <person name="Lee S."/>
            <person name="Li M."/>
            <person name="Ming W."/>
            <person name="Munidasa M."/>
            <person name="Muniz J."/>
            <person name="Nguyen L."/>
            <person name="Ongeri F."/>
            <person name="Osuji N."/>
            <person name="Pu L.-L."/>
            <person name="Puazo M."/>
            <person name="Qu C."/>
            <person name="Quiroz J."/>
            <person name="Raj R."/>
            <person name="Weissenberger G."/>
            <person name="Xin Y."/>
            <person name="Zou X."/>
            <person name="Han Y."/>
            <person name="Richards S."/>
            <person name="Worley K."/>
            <person name="Muzny D."/>
            <person name="Gibbs R."/>
        </authorList>
    </citation>
    <scope>NUCLEOTIDE SEQUENCE</scope>
    <source>
        <strain evidence="2">Sampled in the wild</strain>
    </source>
</reference>
<name>A0A8K0P3T7_LADFU</name>
<feature type="compositionally biased region" description="Acidic residues" evidence="1">
    <location>
        <begin position="122"/>
        <end position="143"/>
    </location>
</feature>
<dbReference type="CDD" id="cd02440">
    <property type="entry name" value="AdoMet_MTases"/>
    <property type="match status" value="1"/>
</dbReference>
<comment type="caution">
    <text evidence="2">The sequence shown here is derived from an EMBL/GenBank/DDBJ whole genome shotgun (WGS) entry which is preliminary data.</text>
</comment>
<dbReference type="PANTHER" id="PTHR23290:SF0">
    <property type="entry name" value="RRNA N6-ADENOSINE-METHYLTRANSFERASE METTL5"/>
    <property type="match status" value="1"/>
</dbReference>
<evidence type="ECO:0000313" key="2">
    <source>
        <dbReference type="EMBL" id="KAG8234860.1"/>
    </source>
</evidence>
<dbReference type="PROSITE" id="PS00092">
    <property type="entry name" value="N6_MTASE"/>
    <property type="match status" value="1"/>
</dbReference>
<dbReference type="AlphaFoldDB" id="A0A8K0P3T7"/>
<dbReference type="GO" id="GO:0003676">
    <property type="term" value="F:nucleic acid binding"/>
    <property type="evidence" value="ECO:0007669"/>
    <property type="project" value="InterPro"/>
</dbReference>
<evidence type="ECO:0000256" key="1">
    <source>
        <dbReference type="SAM" id="MobiDB-lite"/>
    </source>
</evidence>
<organism evidence="2 3">
    <name type="scientific">Ladona fulva</name>
    <name type="common">Scarce chaser dragonfly</name>
    <name type="synonym">Libellula fulva</name>
    <dbReference type="NCBI Taxonomy" id="123851"/>
    <lineage>
        <taxon>Eukaryota</taxon>
        <taxon>Metazoa</taxon>
        <taxon>Ecdysozoa</taxon>
        <taxon>Arthropoda</taxon>
        <taxon>Hexapoda</taxon>
        <taxon>Insecta</taxon>
        <taxon>Pterygota</taxon>
        <taxon>Palaeoptera</taxon>
        <taxon>Odonata</taxon>
        <taxon>Epiprocta</taxon>
        <taxon>Anisoptera</taxon>
        <taxon>Libelluloidea</taxon>
        <taxon>Libellulidae</taxon>
        <taxon>Ladona</taxon>
    </lineage>
</organism>
<protein>
    <recommendedName>
        <fullName evidence="4">Methyltransferase-like protein 5</fullName>
    </recommendedName>
</protein>
<evidence type="ECO:0000313" key="3">
    <source>
        <dbReference type="Proteomes" id="UP000792457"/>
    </source>
</evidence>
<proteinExistence type="predicted"/>
<dbReference type="OrthoDB" id="419617at2759"/>
<dbReference type="Proteomes" id="UP000792457">
    <property type="component" value="Unassembled WGS sequence"/>
</dbReference>
<dbReference type="InterPro" id="IPR051720">
    <property type="entry name" value="rRNA_MeTrfase/Polyamine_Synth"/>
</dbReference>
<dbReference type="Gene3D" id="3.40.50.150">
    <property type="entry name" value="Vaccinia Virus protein VP39"/>
    <property type="match status" value="1"/>
</dbReference>
<dbReference type="PANTHER" id="PTHR23290">
    <property type="entry name" value="RRNA N6-ADENOSINE-METHYLTRANSFERASE METTL5"/>
    <property type="match status" value="1"/>
</dbReference>
<dbReference type="SUPFAM" id="SSF53335">
    <property type="entry name" value="S-adenosyl-L-methionine-dependent methyltransferases"/>
    <property type="match status" value="1"/>
</dbReference>
<dbReference type="EMBL" id="KZ308851">
    <property type="protein sequence ID" value="KAG8234860.1"/>
    <property type="molecule type" value="Genomic_DNA"/>
</dbReference>
<reference evidence="2" key="2">
    <citation type="submission" date="2017-10" db="EMBL/GenBank/DDBJ databases">
        <title>Ladona fulva Genome sequencing and assembly.</title>
        <authorList>
            <person name="Murali S."/>
            <person name="Richards S."/>
            <person name="Bandaranaike D."/>
            <person name="Bellair M."/>
            <person name="Blankenburg K."/>
            <person name="Chao H."/>
            <person name="Dinh H."/>
            <person name="Doddapaneni H."/>
            <person name="Dugan-Rocha S."/>
            <person name="Elkadiri S."/>
            <person name="Gnanaolivu R."/>
            <person name="Hernandez B."/>
            <person name="Skinner E."/>
            <person name="Javaid M."/>
            <person name="Lee S."/>
            <person name="Li M."/>
            <person name="Ming W."/>
            <person name="Munidasa M."/>
            <person name="Muniz J."/>
            <person name="Nguyen L."/>
            <person name="Hughes D."/>
            <person name="Osuji N."/>
            <person name="Pu L.-L."/>
            <person name="Puazo M."/>
            <person name="Qu C."/>
            <person name="Quiroz J."/>
            <person name="Raj R."/>
            <person name="Weissenberger G."/>
            <person name="Xin Y."/>
            <person name="Zou X."/>
            <person name="Han Y."/>
            <person name="Worley K."/>
            <person name="Muzny D."/>
            <person name="Gibbs R."/>
        </authorList>
    </citation>
    <scope>NUCLEOTIDE SEQUENCE</scope>
    <source>
        <strain evidence="2">Sampled in the wild</strain>
    </source>
</reference>
<feature type="region of interest" description="Disordered" evidence="1">
    <location>
        <begin position="101"/>
        <end position="143"/>
    </location>
</feature>